<evidence type="ECO:0000313" key="2">
    <source>
        <dbReference type="Proteomes" id="UP001152622"/>
    </source>
</evidence>
<protein>
    <submittedName>
        <fullName evidence="1">Uncharacterized protein</fullName>
    </submittedName>
</protein>
<gene>
    <name evidence="1" type="ORF">SKAU_G00108470</name>
</gene>
<keyword evidence="2" id="KW-1185">Reference proteome</keyword>
<dbReference type="GO" id="GO:0005245">
    <property type="term" value="F:voltage-gated calcium channel activity"/>
    <property type="evidence" value="ECO:0007669"/>
    <property type="project" value="TreeGrafter"/>
</dbReference>
<dbReference type="Proteomes" id="UP001152622">
    <property type="component" value="Chromosome 3"/>
</dbReference>
<feature type="non-terminal residue" evidence="1">
    <location>
        <position position="71"/>
    </location>
</feature>
<comment type="caution">
    <text evidence="1">The sequence shown here is derived from an EMBL/GenBank/DDBJ whole genome shotgun (WGS) entry which is preliminary data.</text>
</comment>
<accession>A0A9Q1J7U2</accession>
<dbReference type="Gene3D" id="3.30.450.20">
    <property type="entry name" value="PAS domain"/>
    <property type="match status" value="1"/>
</dbReference>
<dbReference type="AlphaFoldDB" id="A0A9Q1J7U2"/>
<dbReference type="PANTHER" id="PTHR10166:SF7">
    <property type="entry name" value="VOLTAGE-DEPENDENT CALCIUM CHANNEL SUBUNIT ALPHA-2_DELTA-2"/>
    <property type="match status" value="1"/>
</dbReference>
<dbReference type="InterPro" id="IPR051173">
    <property type="entry name" value="Ca_channel_alpha-2/delta"/>
</dbReference>
<organism evidence="1 2">
    <name type="scientific">Synaphobranchus kaupii</name>
    <name type="common">Kaup's arrowtooth eel</name>
    <dbReference type="NCBI Taxonomy" id="118154"/>
    <lineage>
        <taxon>Eukaryota</taxon>
        <taxon>Metazoa</taxon>
        <taxon>Chordata</taxon>
        <taxon>Craniata</taxon>
        <taxon>Vertebrata</taxon>
        <taxon>Euteleostomi</taxon>
        <taxon>Actinopterygii</taxon>
        <taxon>Neopterygii</taxon>
        <taxon>Teleostei</taxon>
        <taxon>Anguilliformes</taxon>
        <taxon>Synaphobranchidae</taxon>
        <taxon>Synaphobranchus</taxon>
    </lineage>
</organism>
<dbReference type="PANTHER" id="PTHR10166">
    <property type="entry name" value="VOLTAGE-DEPENDENT CALCIUM CHANNEL SUBUNIT ALPHA-2/DELTA-RELATED"/>
    <property type="match status" value="1"/>
</dbReference>
<dbReference type="OrthoDB" id="10054666at2759"/>
<sequence>MLGVMGVDIALSEIKNLTPRYKLGANGYTFAIDPNGYVLLHPNLQPKIINFREPVTLDFLDAELEDENKEE</sequence>
<evidence type="ECO:0000313" key="1">
    <source>
        <dbReference type="EMBL" id="KAJ8370819.1"/>
    </source>
</evidence>
<name>A0A9Q1J7U2_SYNKA</name>
<dbReference type="GO" id="GO:0005891">
    <property type="term" value="C:voltage-gated calcium channel complex"/>
    <property type="evidence" value="ECO:0007669"/>
    <property type="project" value="TreeGrafter"/>
</dbReference>
<reference evidence="1" key="1">
    <citation type="journal article" date="2023" name="Science">
        <title>Genome structures resolve the early diversification of teleost fishes.</title>
        <authorList>
            <person name="Parey E."/>
            <person name="Louis A."/>
            <person name="Montfort J."/>
            <person name="Bouchez O."/>
            <person name="Roques C."/>
            <person name="Iampietro C."/>
            <person name="Lluch J."/>
            <person name="Castinel A."/>
            <person name="Donnadieu C."/>
            <person name="Desvignes T."/>
            <person name="Floi Bucao C."/>
            <person name="Jouanno E."/>
            <person name="Wen M."/>
            <person name="Mejri S."/>
            <person name="Dirks R."/>
            <person name="Jansen H."/>
            <person name="Henkel C."/>
            <person name="Chen W.J."/>
            <person name="Zahm M."/>
            <person name="Cabau C."/>
            <person name="Klopp C."/>
            <person name="Thompson A.W."/>
            <person name="Robinson-Rechavi M."/>
            <person name="Braasch I."/>
            <person name="Lecointre G."/>
            <person name="Bobe J."/>
            <person name="Postlethwait J.H."/>
            <person name="Berthelot C."/>
            <person name="Roest Crollius H."/>
            <person name="Guiguen Y."/>
        </authorList>
    </citation>
    <scope>NUCLEOTIDE SEQUENCE</scope>
    <source>
        <strain evidence="1">WJC10195</strain>
    </source>
</reference>
<proteinExistence type="predicted"/>
<dbReference type="EMBL" id="JAINUF010000003">
    <property type="protein sequence ID" value="KAJ8370819.1"/>
    <property type="molecule type" value="Genomic_DNA"/>
</dbReference>